<keyword evidence="2" id="KW-1185">Reference proteome</keyword>
<dbReference type="AlphaFoldDB" id="A0A8T0R2S8"/>
<reference evidence="1" key="1">
    <citation type="submission" date="2020-05" db="EMBL/GenBank/DDBJ databases">
        <title>WGS assembly of Panicum virgatum.</title>
        <authorList>
            <person name="Lovell J.T."/>
            <person name="Jenkins J."/>
            <person name="Shu S."/>
            <person name="Juenger T.E."/>
            <person name="Schmutz J."/>
        </authorList>
    </citation>
    <scope>NUCLEOTIDE SEQUENCE</scope>
    <source>
        <strain evidence="1">AP13</strain>
    </source>
</reference>
<organism evidence="1 2">
    <name type="scientific">Panicum virgatum</name>
    <name type="common">Blackwell switchgrass</name>
    <dbReference type="NCBI Taxonomy" id="38727"/>
    <lineage>
        <taxon>Eukaryota</taxon>
        <taxon>Viridiplantae</taxon>
        <taxon>Streptophyta</taxon>
        <taxon>Embryophyta</taxon>
        <taxon>Tracheophyta</taxon>
        <taxon>Spermatophyta</taxon>
        <taxon>Magnoliopsida</taxon>
        <taxon>Liliopsida</taxon>
        <taxon>Poales</taxon>
        <taxon>Poaceae</taxon>
        <taxon>PACMAD clade</taxon>
        <taxon>Panicoideae</taxon>
        <taxon>Panicodae</taxon>
        <taxon>Paniceae</taxon>
        <taxon>Panicinae</taxon>
        <taxon>Panicum</taxon>
        <taxon>Panicum sect. Hiantes</taxon>
    </lineage>
</organism>
<name>A0A8T0R2S8_PANVG</name>
<evidence type="ECO:0000313" key="1">
    <source>
        <dbReference type="EMBL" id="KAG2579399.1"/>
    </source>
</evidence>
<dbReference type="EMBL" id="CM029048">
    <property type="protein sequence ID" value="KAG2579399.1"/>
    <property type="molecule type" value="Genomic_DNA"/>
</dbReference>
<proteinExistence type="predicted"/>
<protein>
    <submittedName>
        <fullName evidence="1">Uncharacterized protein</fullName>
    </submittedName>
</protein>
<dbReference type="Proteomes" id="UP000823388">
    <property type="component" value="Chromosome 6N"/>
</dbReference>
<accession>A0A8T0R2S8</accession>
<sequence length="137" mass="14042">MPSAPLPHGSSIDIARGPALLVSLPRALIARLPRAPSPRAARNIPRSISFGQAPPWIPAGSDYGSASVSADSDETFAEDVFVAEEVQPVSADVEVAADSVELVADSVLEVADSVELVLASVADSVLEVADSVESPPS</sequence>
<comment type="caution">
    <text evidence="1">The sequence shown here is derived from an EMBL/GenBank/DDBJ whole genome shotgun (WGS) entry which is preliminary data.</text>
</comment>
<evidence type="ECO:0000313" key="2">
    <source>
        <dbReference type="Proteomes" id="UP000823388"/>
    </source>
</evidence>
<gene>
    <name evidence="1" type="ORF">PVAP13_6NG278316</name>
</gene>